<evidence type="ECO:0000259" key="32">
    <source>
        <dbReference type="PROSITE" id="PS50835"/>
    </source>
</evidence>
<feature type="compositionally biased region" description="Low complexity" evidence="28">
    <location>
        <begin position="990"/>
        <end position="1000"/>
    </location>
</feature>
<dbReference type="GO" id="GO:0004714">
    <property type="term" value="F:transmembrane receptor protein tyrosine kinase activity"/>
    <property type="evidence" value="ECO:0007669"/>
    <property type="project" value="UniProtKB-EC"/>
</dbReference>
<feature type="binding site" evidence="24">
    <location>
        <begin position="866"/>
        <end position="873"/>
    </location>
    <ligand>
        <name>ATP</name>
        <dbReference type="ChEBI" id="CHEBI:30616"/>
    </ligand>
</feature>
<evidence type="ECO:0000256" key="11">
    <source>
        <dbReference type="ARBA" id="ARBA00022741"/>
    </source>
</evidence>
<dbReference type="PIRSF" id="PIRSF000615">
    <property type="entry name" value="TyrPK_CSF1-R"/>
    <property type="match status" value="1"/>
</dbReference>
<evidence type="ECO:0000256" key="21">
    <source>
        <dbReference type="ARBA" id="ARBA00023319"/>
    </source>
</evidence>
<feature type="domain" description="Ig-like" evidence="32">
    <location>
        <begin position="693"/>
        <end position="779"/>
    </location>
</feature>
<evidence type="ECO:0000256" key="28">
    <source>
        <dbReference type="SAM" id="MobiDB-lite"/>
    </source>
</evidence>
<feature type="domain" description="Protein kinase" evidence="31">
    <location>
        <begin position="859"/>
        <end position="1189"/>
    </location>
</feature>
<feature type="domain" description="Ig-like" evidence="32">
    <location>
        <begin position="221"/>
        <end position="324"/>
    </location>
</feature>
<feature type="region of interest" description="Disordered" evidence="28">
    <location>
        <begin position="1298"/>
        <end position="1391"/>
    </location>
</feature>
<feature type="binding site" evidence="25">
    <location>
        <position position="1058"/>
    </location>
    <ligand>
        <name>Mg(2+)</name>
        <dbReference type="ChEBI" id="CHEBI:18420"/>
    </ligand>
</feature>
<dbReference type="PROSITE" id="PS50835">
    <property type="entry name" value="IG_LIKE"/>
    <property type="match status" value="5"/>
</dbReference>
<evidence type="ECO:0000256" key="19">
    <source>
        <dbReference type="ARBA" id="ARBA00023170"/>
    </source>
</evidence>
<keyword evidence="9 30" id="KW-0732">Signal</keyword>
<evidence type="ECO:0000256" key="20">
    <source>
        <dbReference type="ARBA" id="ARBA00023180"/>
    </source>
</evidence>
<feature type="compositionally biased region" description="Basic and acidic residues" evidence="28">
    <location>
        <begin position="963"/>
        <end position="989"/>
    </location>
</feature>
<keyword evidence="14 24" id="KW-0067">ATP-binding</keyword>
<dbReference type="GO" id="GO:0007169">
    <property type="term" value="P:cell surface receptor protein tyrosine kinase signaling pathway"/>
    <property type="evidence" value="ECO:0007669"/>
    <property type="project" value="InterPro"/>
</dbReference>
<feature type="transmembrane region" description="Helical" evidence="29">
    <location>
        <begin position="789"/>
        <end position="811"/>
    </location>
</feature>
<evidence type="ECO:0000256" key="17">
    <source>
        <dbReference type="ARBA" id="ARBA00023137"/>
    </source>
</evidence>
<evidence type="ECO:0000256" key="8">
    <source>
        <dbReference type="ARBA" id="ARBA00022692"/>
    </source>
</evidence>
<dbReference type="InterPro" id="IPR011009">
    <property type="entry name" value="Kinase-like_dom_sf"/>
</dbReference>
<dbReference type="InterPro" id="IPR013783">
    <property type="entry name" value="Ig-like_fold"/>
</dbReference>
<feature type="binding site" evidence="24 26">
    <location>
        <position position="893"/>
    </location>
    <ligand>
        <name>ATP</name>
        <dbReference type="ChEBI" id="CHEBI:30616"/>
    </ligand>
</feature>
<sequence>MESRRATGVGATLLPLALLAMCGTALVDCILLSVTSPELVIDVKKSLNLTCSGSDPVSWASPRNESFVAAPCPHRGRQGFCATLHVPKAAVEDTGRYRCFYSKYAPYIEGLDNSDHSASVYVFVRDYSRPFLQMSREGVDVVYLFKGSPYVVPCRVSAPDMNVTFVSFIPSKRYQPNNKDLLWDPKVGFTVMPGLNTELPAQYFCEVNIRERVYLSDRFMPQIVVKDAILNIGPNTTTELMVGETLLLNCSITTKFNVVLEMKWLHVDRPNHPLEENCKSFVDIMNDKGKQFTRQLELRNVTVSDAGNYLCSVSYMQEHCSSLSHVIIYERPFISAAPFDGPLVEVEVGKDVVTLQARISAYPLPKFNWFKDGVPIVRGQPRYRIFKFEKRQSEWFLMLIVQEVTDADAGSYTLQLELRQHNLLKRVSFTLVVNVPSEIHEKIVAAESDVTFPLNSQQSVVCTAYGLPPPAIHWYWQPCDDNARRCYPRKQNWVVLPSHFHVINGPNRVTINTRMKIFNGKNKTVSSLLIGQANMSGHYRCEAVNDLKADQWTVPFFVTDVPGGLEARLSADSSAIEGDNLTLECRANKFLYGNVGWLCPSVGSPAPAPSPFPPLDGSGWNLPAAAPVGAAESAGCAYARAAEATDGTYSTLARLSIPGALRAHAGNYACLAQSRSGRWHRRNVTVELQAQEPVNLRNLSAMALNVSDSLRLECSASGRPRPTITWFKDGRPLTPGTAVRLSESGSVLSIDRVKEEDSGVYMCYASNRLGEKSTSTIVSVHGLSDQSNMTIILLCTGVIGILLWLLLILFIRRVRQPSSADIKTGYLSIIMDPGEVPLDEQCQRLPYDASKWEFPRDRLKLGKTLGRGAFGRVMEAAAFGIDKSSTCRTVAVKMLKEGATTSEYHALMSELKILIHIGNHLNVVNLLGACTKPGGPLMVVVEYCKYGNLSNYLRNKRQDFVIDKERPGKTRGDRADARENGDEKTRRLDSVASSRSSNSSGFAEDKTLRECEADEEFDETCKRPLTMKDLICYSFQVARGMEFLSSRKCIHRDLAARNILLSDNNVVKICDFGLARDIYKDPDYVRKGDARLPLKWMAPESIFDKLYTTQSDVWSFGVLLWEIFSLGASPYPGVQIDEDFCRRLKDGTRMRPPEYSTPDTYQIMLDSWCGDALDRPTFSELVERLGDLLQASVQQGGKDYLVALDDESGFSLLTTPGPCAADDPHDPNFNYDNVATFRYSSSGRKSARPVSVKTFDEVPLEKTTPVSREENQTDSGMILASEEFKRLEVGSRSSAAFGVKNASSKSKESLLSEGPGRSAEEAQQHHHHHHRRRRLLENEPGDEQQGENLFSHEDLGRVLQATEPRHSIGRRANSSPPPAYGASVRYTVSPV</sequence>
<dbReference type="FunFam" id="1.10.510.10:FF:000077">
    <property type="entry name" value="Vascular endothelial growth factor receptor 2"/>
    <property type="match status" value="1"/>
</dbReference>
<keyword evidence="3" id="KW-0217">Developmental protein</keyword>
<dbReference type="PANTHER" id="PTHR24416:SF600">
    <property type="entry name" value="PDGF- AND VEGF-RECEPTOR RELATED, ISOFORM J"/>
    <property type="match status" value="1"/>
</dbReference>
<feature type="binding site" evidence="25">
    <location>
        <position position="1071"/>
    </location>
    <ligand>
        <name>Mg(2+)</name>
        <dbReference type="ChEBI" id="CHEBI:18420"/>
    </ligand>
</feature>
<keyword evidence="15 29" id="KW-1133">Transmembrane helix</keyword>
<protein>
    <recommendedName>
        <fullName evidence="2">receptor protein-tyrosine kinase</fullName>
        <ecNumber evidence="2">2.7.10.1</ecNumber>
    </recommendedName>
</protein>
<keyword evidence="7" id="KW-0808">Transferase</keyword>
<keyword evidence="11 24" id="KW-0547">Nucleotide-binding</keyword>
<evidence type="ECO:0000256" key="14">
    <source>
        <dbReference type="ARBA" id="ARBA00022840"/>
    </source>
</evidence>
<dbReference type="InterPro" id="IPR003598">
    <property type="entry name" value="Ig_sub2"/>
</dbReference>
<dbReference type="InterPro" id="IPR041348">
    <property type="entry name" value="VEGFR-2_TMD"/>
</dbReference>
<keyword evidence="33" id="KW-1185">Reference proteome</keyword>
<feature type="signal peptide" evidence="30">
    <location>
        <begin position="1"/>
        <end position="29"/>
    </location>
</feature>
<dbReference type="InterPro" id="IPR050122">
    <property type="entry name" value="RTK"/>
</dbReference>
<dbReference type="GO" id="GO:0005886">
    <property type="term" value="C:plasma membrane"/>
    <property type="evidence" value="ECO:0007669"/>
    <property type="project" value="UniProtKB-SubCell"/>
</dbReference>
<dbReference type="PRINTS" id="PR01832">
    <property type="entry name" value="VEGFRECEPTOR"/>
</dbReference>
<keyword evidence="4" id="KW-1003">Cell membrane</keyword>
<keyword evidence="20" id="KW-0325">Glycoprotein</keyword>
<feature type="active site" description="Proton acceptor" evidence="23">
    <location>
        <position position="1053"/>
    </location>
</feature>
<dbReference type="SMART" id="SM00409">
    <property type="entry name" value="IG"/>
    <property type="match status" value="6"/>
</dbReference>
<dbReference type="Gene3D" id="1.10.510.10">
    <property type="entry name" value="Transferase(Phosphotransferase) domain 1"/>
    <property type="match status" value="1"/>
</dbReference>
<dbReference type="FunFam" id="2.60.40.10:FF:000143">
    <property type="entry name" value="Vascular endothelial growth factor receptor 3"/>
    <property type="match status" value="1"/>
</dbReference>
<keyword evidence="6" id="KW-0037">Angiogenesis</keyword>
<dbReference type="InterPro" id="IPR013151">
    <property type="entry name" value="Immunoglobulin_dom"/>
</dbReference>
<dbReference type="SUPFAM" id="SSF56112">
    <property type="entry name" value="Protein kinase-like (PK-like)"/>
    <property type="match status" value="1"/>
</dbReference>
<dbReference type="InterPro" id="IPR055229">
    <property type="entry name" value="VEGFR1-3_5th"/>
</dbReference>
<evidence type="ECO:0000313" key="33">
    <source>
        <dbReference type="Proteomes" id="UP001318040"/>
    </source>
</evidence>
<evidence type="ECO:0000256" key="18">
    <source>
        <dbReference type="ARBA" id="ARBA00023157"/>
    </source>
</evidence>
<dbReference type="InterPro" id="IPR020635">
    <property type="entry name" value="Tyr_kinase_cat_dom"/>
</dbReference>
<evidence type="ECO:0000256" key="3">
    <source>
        <dbReference type="ARBA" id="ARBA00022473"/>
    </source>
</evidence>
<keyword evidence="10" id="KW-0677">Repeat</keyword>
<name>A0AAJ7T735_PETMA</name>
<keyword evidence="18" id="KW-1015">Disulfide bond</keyword>
<dbReference type="PROSITE" id="PS00107">
    <property type="entry name" value="PROTEIN_KINASE_ATP"/>
    <property type="match status" value="1"/>
</dbReference>
<evidence type="ECO:0000259" key="31">
    <source>
        <dbReference type="PROSITE" id="PS50011"/>
    </source>
</evidence>
<evidence type="ECO:0000256" key="1">
    <source>
        <dbReference type="ARBA" id="ARBA00004251"/>
    </source>
</evidence>
<feature type="compositionally biased region" description="Basic residues" evidence="28">
    <location>
        <begin position="1325"/>
        <end position="1334"/>
    </location>
</feature>
<dbReference type="PANTHER" id="PTHR24416">
    <property type="entry name" value="TYROSINE-PROTEIN KINASE RECEPTOR"/>
    <property type="match status" value="1"/>
</dbReference>
<evidence type="ECO:0000256" key="25">
    <source>
        <dbReference type="PIRSR" id="PIRSR000615-3"/>
    </source>
</evidence>
<feature type="domain" description="Ig-like" evidence="32">
    <location>
        <begin position="436"/>
        <end position="545"/>
    </location>
</feature>
<evidence type="ECO:0000256" key="9">
    <source>
        <dbReference type="ARBA" id="ARBA00022729"/>
    </source>
</evidence>
<dbReference type="GO" id="GO:0043235">
    <property type="term" value="C:receptor complex"/>
    <property type="evidence" value="ECO:0007669"/>
    <property type="project" value="TreeGrafter"/>
</dbReference>
<evidence type="ECO:0000256" key="5">
    <source>
        <dbReference type="ARBA" id="ARBA00022553"/>
    </source>
</evidence>
<dbReference type="InterPro" id="IPR001245">
    <property type="entry name" value="Ser-Thr/Tyr_kinase_cat_dom"/>
</dbReference>
<dbReference type="GO" id="GO:0001525">
    <property type="term" value="P:angiogenesis"/>
    <property type="evidence" value="ECO:0007669"/>
    <property type="project" value="UniProtKB-KW"/>
</dbReference>
<dbReference type="SUPFAM" id="SSF48726">
    <property type="entry name" value="Immunoglobulin"/>
    <property type="match status" value="6"/>
</dbReference>
<feature type="chain" id="PRO_5042588378" description="receptor protein-tyrosine kinase" evidence="30">
    <location>
        <begin position="30"/>
        <end position="1391"/>
    </location>
</feature>
<dbReference type="GO" id="GO:0019838">
    <property type="term" value="F:growth factor binding"/>
    <property type="evidence" value="ECO:0007669"/>
    <property type="project" value="TreeGrafter"/>
</dbReference>
<feature type="binding site" evidence="24">
    <location>
        <position position="1057"/>
    </location>
    <ligand>
        <name>ATP</name>
        <dbReference type="ChEBI" id="CHEBI:30616"/>
    </ligand>
</feature>
<evidence type="ECO:0000256" key="10">
    <source>
        <dbReference type="ARBA" id="ARBA00022737"/>
    </source>
</evidence>
<keyword evidence="17" id="KW-0829">Tyrosine-protein kinase</keyword>
<feature type="domain" description="Ig-like" evidence="32">
    <location>
        <begin position="555"/>
        <end position="685"/>
    </location>
</feature>
<evidence type="ECO:0000256" key="30">
    <source>
        <dbReference type="SAM" id="SignalP"/>
    </source>
</evidence>
<dbReference type="EC" id="2.7.10.1" evidence="2"/>
<gene>
    <name evidence="34" type="primary">FLT1</name>
</gene>
<evidence type="ECO:0000256" key="4">
    <source>
        <dbReference type="ARBA" id="ARBA00022475"/>
    </source>
</evidence>
<evidence type="ECO:0000256" key="29">
    <source>
        <dbReference type="SAM" id="Phobius"/>
    </source>
</evidence>
<accession>A0AAJ7T735</accession>
<dbReference type="Pfam" id="PF17988">
    <property type="entry name" value="VEGFR-2_TMD"/>
    <property type="match status" value="1"/>
</dbReference>
<dbReference type="Pfam" id="PF22971">
    <property type="entry name" value="Ig_VEGFR-1-like_5th"/>
    <property type="match status" value="1"/>
</dbReference>
<evidence type="ECO:0000256" key="7">
    <source>
        <dbReference type="ARBA" id="ARBA00022679"/>
    </source>
</evidence>
<dbReference type="Proteomes" id="UP001318040">
    <property type="component" value="Chromosome 18"/>
</dbReference>
<keyword evidence="25" id="KW-0479">Metal-binding</keyword>
<dbReference type="Pfam" id="PF00047">
    <property type="entry name" value="ig"/>
    <property type="match status" value="1"/>
</dbReference>
<comment type="similarity">
    <text evidence="27">Belongs to the protein kinase superfamily. Tyr protein kinase family. CSF-1/PDGF receptor subfamily.</text>
</comment>
<dbReference type="PROSITE" id="PS00240">
    <property type="entry name" value="RECEPTOR_TYR_KIN_III"/>
    <property type="match status" value="1"/>
</dbReference>
<evidence type="ECO:0000256" key="26">
    <source>
        <dbReference type="PROSITE-ProRule" id="PRU10141"/>
    </source>
</evidence>
<evidence type="ECO:0000256" key="23">
    <source>
        <dbReference type="PIRSR" id="PIRSR000615-1"/>
    </source>
</evidence>
<dbReference type="Pfam" id="PF07679">
    <property type="entry name" value="I-set"/>
    <property type="match status" value="2"/>
</dbReference>
<reference evidence="34" key="1">
    <citation type="submission" date="2025-08" db="UniProtKB">
        <authorList>
            <consortium name="RefSeq"/>
        </authorList>
    </citation>
    <scope>IDENTIFICATION</scope>
    <source>
        <tissue evidence="34">Sperm</tissue>
    </source>
</reference>
<dbReference type="Gene3D" id="2.60.40.10">
    <property type="entry name" value="Immunoglobulins"/>
    <property type="match status" value="7"/>
</dbReference>
<keyword evidence="5" id="KW-0597">Phosphoprotein</keyword>
<evidence type="ECO:0000256" key="16">
    <source>
        <dbReference type="ARBA" id="ARBA00023136"/>
    </source>
</evidence>
<dbReference type="InterPro" id="IPR036179">
    <property type="entry name" value="Ig-like_dom_sf"/>
</dbReference>
<dbReference type="GO" id="GO:0005524">
    <property type="term" value="F:ATP binding"/>
    <property type="evidence" value="ECO:0007669"/>
    <property type="project" value="UniProtKB-UniRule"/>
</dbReference>
<dbReference type="SMART" id="SM00219">
    <property type="entry name" value="TyrKc"/>
    <property type="match status" value="1"/>
</dbReference>
<comment type="catalytic activity">
    <reaction evidence="22">
        <text>L-tyrosyl-[protein] + ATP = O-phospho-L-tyrosyl-[protein] + ADP + H(+)</text>
        <dbReference type="Rhea" id="RHEA:10596"/>
        <dbReference type="Rhea" id="RHEA-COMP:10136"/>
        <dbReference type="Rhea" id="RHEA-COMP:20101"/>
        <dbReference type="ChEBI" id="CHEBI:15378"/>
        <dbReference type="ChEBI" id="CHEBI:30616"/>
        <dbReference type="ChEBI" id="CHEBI:46858"/>
        <dbReference type="ChEBI" id="CHEBI:61978"/>
        <dbReference type="ChEBI" id="CHEBI:456216"/>
        <dbReference type="EC" id="2.7.10.1"/>
    </reaction>
</comment>
<keyword evidence="8 27" id="KW-0812">Transmembrane</keyword>
<dbReference type="InterPro" id="IPR013098">
    <property type="entry name" value="Ig_I-set"/>
</dbReference>
<evidence type="ECO:0000256" key="15">
    <source>
        <dbReference type="ARBA" id="ARBA00022989"/>
    </source>
</evidence>
<dbReference type="InterPro" id="IPR000719">
    <property type="entry name" value="Prot_kinase_dom"/>
</dbReference>
<organism evidence="33 34">
    <name type="scientific">Petromyzon marinus</name>
    <name type="common">Sea lamprey</name>
    <dbReference type="NCBI Taxonomy" id="7757"/>
    <lineage>
        <taxon>Eukaryota</taxon>
        <taxon>Metazoa</taxon>
        <taxon>Chordata</taxon>
        <taxon>Craniata</taxon>
        <taxon>Vertebrata</taxon>
        <taxon>Cyclostomata</taxon>
        <taxon>Hyperoartia</taxon>
        <taxon>Petromyzontiformes</taxon>
        <taxon>Petromyzontidae</taxon>
        <taxon>Petromyzon</taxon>
    </lineage>
</organism>
<keyword evidence="16 29" id="KW-0472">Membrane</keyword>
<keyword evidence="25" id="KW-0460">Magnesium</keyword>
<dbReference type="GO" id="GO:0046872">
    <property type="term" value="F:metal ion binding"/>
    <property type="evidence" value="ECO:0007669"/>
    <property type="project" value="UniProtKB-KW"/>
</dbReference>
<evidence type="ECO:0000256" key="13">
    <source>
        <dbReference type="ARBA" id="ARBA00022782"/>
    </source>
</evidence>
<comment type="subcellular location">
    <subcellularLocation>
        <location evidence="1">Cell membrane</location>
        <topology evidence="1">Single-pass type I membrane protein</topology>
    </subcellularLocation>
    <subcellularLocation>
        <location evidence="27">Membrane</location>
        <topology evidence="27">Single-pass type I membrane protein</topology>
    </subcellularLocation>
</comment>
<keyword evidence="13" id="KW-0221">Differentiation</keyword>
<dbReference type="PROSITE" id="PS00109">
    <property type="entry name" value="PROTEIN_KINASE_TYR"/>
    <property type="match status" value="1"/>
</dbReference>
<dbReference type="InterPro" id="IPR017441">
    <property type="entry name" value="Protein_kinase_ATP_BS"/>
</dbReference>
<keyword evidence="19 27" id="KW-0675">Receptor</keyword>
<dbReference type="RefSeq" id="XP_032812409.1">
    <property type="nucleotide sequence ID" value="XM_032956518.1"/>
</dbReference>
<dbReference type="Pfam" id="PF07714">
    <property type="entry name" value="PK_Tyr_Ser-Thr"/>
    <property type="match status" value="1"/>
</dbReference>
<evidence type="ECO:0000256" key="6">
    <source>
        <dbReference type="ARBA" id="ARBA00022657"/>
    </source>
</evidence>
<evidence type="ECO:0000256" key="24">
    <source>
        <dbReference type="PIRSR" id="PIRSR000615-2"/>
    </source>
</evidence>
<evidence type="ECO:0000256" key="2">
    <source>
        <dbReference type="ARBA" id="ARBA00011902"/>
    </source>
</evidence>
<dbReference type="Gene3D" id="3.30.200.20">
    <property type="entry name" value="Phosphorylase Kinase, domain 1"/>
    <property type="match status" value="1"/>
</dbReference>
<dbReference type="Pfam" id="PF21339">
    <property type="entry name" value="VEGFR-1-like_Ig-like"/>
    <property type="match status" value="1"/>
</dbReference>
<dbReference type="InterPro" id="IPR008266">
    <property type="entry name" value="Tyr_kinase_AS"/>
</dbReference>
<proteinExistence type="inferred from homology"/>
<dbReference type="InterPro" id="IPR003599">
    <property type="entry name" value="Ig_sub"/>
</dbReference>
<evidence type="ECO:0000313" key="34">
    <source>
        <dbReference type="RefSeq" id="XP_032812409.1"/>
    </source>
</evidence>
<evidence type="ECO:0000256" key="22">
    <source>
        <dbReference type="ARBA" id="ARBA00051243"/>
    </source>
</evidence>
<dbReference type="SMART" id="SM00408">
    <property type="entry name" value="IGc2"/>
    <property type="match status" value="4"/>
</dbReference>
<dbReference type="InterPro" id="IPR007110">
    <property type="entry name" value="Ig-like_dom"/>
</dbReference>
<dbReference type="CTD" id="2321"/>
<dbReference type="PROSITE" id="PS50011">
    <property type="entry name" value="PROTEIN_KINASE_DOM"/>
    <property type="match status" value="1"/>
</dbReference>
<dbReference type="FunFam" id="3.30.200.20:FF:000041">
    <property type="entry name" value="Vascular endothelial growth factor receptor 2"/>
    <property type="match status" value="1"/>
</dbReference>
<evidence type="ECO:0000256" key="12">
    <source>
        <dbReference type="ARBA" id="ARBA00022777"/>
    </source>
</evidence>
<evidence type="ECO:0000256" key="27">
    <source>
        <dbReference type="RuleBase" id="RU000311"/>
    </source>
</evidence>
<keyword evidence="21 27" id="KW-0393">Immunoglobulin domain</keyword>
<feature type="domain" description="Ig-like" evidence="32">
    <location>
        <begin position="332"/>
        <end position="430"/>
    </location>
</feature>
<dbReference type="InterPro" id="IPR001824">
    <property type="entry name" value="Tyr_kinase_rcpt_3_CS"/>
</dbReference>
<keyword evidence="12" id="KW-0418">Kinase</keyword>
<feature type="region of interest" description="Disordered" evidence="28">
    <location>
        <begin position="963"/>
        <end position="1002"/>
    </location>
</feature>